<sequence>MSYKSVIDSFHVETNAKYQPTSSATYCNIFAQDVMRAMKEPLPSGTCSTMLRALQANKYPNWKPVSANVAQSRANAGYGTIGITSDHIVVIYPHGNTASSVSDLYMSMAGYKCFNDTRITYAWKSSVLSTVKFYSYYSADNVSFTCDTHSTVTIKKGNKYQARITCSQYPTVVAGTGGIVSISLASQSGDNYYFAFTGINTGSTGIYINKSSTVVFVCKVV</sequence>
<protein>
    <submittedName>
        <fullName evidence="1">Uncharacterized protein</fullName>
    </submittedName>
</protein>
<keyword evidence="2" id="KW-1185">Reference proteome</keyword>
<comment type="caution">
    <text evidence="1">The sequence shown here is derived from an EMBL/GenBank/DDBJ whole genome shotgun (WGS) entry which is preliminary data.</text>
</comment>
<accession>A0A6N8I1Z0</accession>
<dbReference type="RefSeq" id="WP_066644299.1">
    <property type="nucleotide sequence ID" value="NZ_VWXL01000083.1"/>
</dbReference>
<dbReference type="Gene3D" id="3.90.1720.10">
    <property type="entry name" value="endopeptidase domain like (from Nostoc punctiforme)"/>
    <property type="match status" value="1"/>
</dbReference>
<name>A0A6N8I1Z0_9FIRM</name>
<dbReference type="AlphaFoldDB" id="A0A6N8I1Z0"/>
<gene>
    <name evidence="1" type="ORF">CAFE_28250</name>
</gene>
<proteinExistence type="predicted"/>
<dbReference type="EMBL" id="VWXL01000083">
    <property type="protein sequence ID" value="MVB12094.1"/>
    <property type="molecule type" value="Genomic_DNA"/>
</dbReference>
<evidence type="ECO:0000313" key="2">
    <source>
        <dbReference type="Proteomes" id="UP000469440"/>
    </source>
</evidence>
<reference evidence="1 2" key="1">
    <citation type="submission" date="2019-09" db="EMBL/GenBank/DDBJ databases">
        <title>Genome sequence of Clostridium sp. EA1.</title>
        <authorList>
            <person name="Poehlein A."/>
            <person name="Bengelsdorf F.R."/>
            <person name="Daniel R."/>
        </authorList>
    </citation>
    <scope>NUCLEOTIDE SEQUENCE [LARGE SCALE GENOMIC DNA]</scope>
    <source>
        <strain evidence="1 2">EA1</strain>
    </source>
</reference>
<dbReference type="OrthoDB" id="2087890at2"/>
<evidence type="ECO:0000313" key="1">
    <source>
        <dbReference type="EMBL" id="MVB12094.1"/>
    </source>
</evidence>
<organism evidence="1 2">
    <name type="scientific">Caproicibacter fermentans</name>
    <dbReference type="NCBI Taxonomy" id="2576756"/>
    <lineage>
        <taxon>Bacteria</taxon>
        <taxon>Bacillati</taxon>
        <taxon>Bacillota</taxon>
        <taxon>Clostridia</taxon>
        <taxon>Eubacteriales</taxon>
        <taxon>Acutalibacteraceae</taxon>
        <taxon>Caproicibacter</taxon>
    </lineage>
</organism>
<dbReference type="Proteomes" id="UP000469440">
    <property type="component" value="Unassembled WGS sequence"/>
</dbReference>